<dbReference type="PROSITE" id="PS50089">
    <property type="entry name" value="ZF_RING_2"/>
    <property type="match status" value="1"/>
</dbReference>
<evidence type="ECO:0000313" key="14">
    <source>
        <dbReference type="EMBL" id="KAK1299966.1"/>
    </source>
</evidence>
<dbReference type="Pfam" id="PF06803">
    <property type="entry name" value="DUF1232"/>
    <property type="match status" value="1"/>
</dbReference>
<reference evidence="14" key="1">
    <citation type="journal article" date="2023" name="Nat. Commun.">
        <title>Diploid and tetraploid genomes of Acorus and the evolution of monocots.</title>
        <authorList>
            <person name="Ma L."/>
            <person name="Liu K.W."/>
            <person name="Li Z."/>
            <person name="Hsiao Y.Y."/>
            <person name="Qi Y."/>
            <person name="Fu T."/>
            <person name="Tang G.D."/>
            <person name="Zhang D."/>
            <person name="Sun W.H."/>
            <person name="Liu D.K."/>
            <person name="Li Y."/>
            <person name="Chen G.Z."/>
            <person name="Liu X.D."/>
            <person name="Liao X.Y."/>
            <person name="Jiang Y.T."/>
            <person name="Yu X."/>
            <person name="Hao Y."/>
            <person name="Huang J."/>
            <person name="Zhao X.W."/>
            <person name="Ke S."/>
            <person name="Chen Y.Y."/>
            <person name="Wu W.L."/>
            <person name="Hsu J.L."/>
            <person name="Lin Y.F."/>
            <person name="Huang M.D."/>
            <person name="Li C.Y."/>
            <person name="Huang L."/>
            <person name="Wang Z.W."/>
            <person name="Zhao X."/>
            <person name="Zhong W.Y."/>
            <person name="Peng D.H."/>
            <person name="Ahmad S."/>
            <person name="Lan S."/>
            <person name="Zhang J.S."/>
            <person name="Tsai W.C."/>
            <person name="Van de Peer Y."/>
            <person name="Liu Z.J."/>
        </authorList>
    </citation>
    <scope>NUCLEOTIDE SEQUENCE</scope>
    <source>
        <strain evidence="14">CP</strain>
    </source>
</reference>
<proteinExistence type="predicted"/>
<dbReference type="InterPro" id="IPR001841">
    <property type="entry name" value="Znf_RING"/>
</dbReference>
<evidence type="ECO:0000256" key="7">
    <source>
        <dbReference type="ARBA" id="ARBA00022989"/>
    </source>
</evidence>
<feature type="transmembrane region" description="Helical" evidence="12">
    <location>
        <begin position="160"/>
        <end position="180"/>
    </location>
</feature>
<evidence type="ECO:0000313" key="15">
    <source>
        <dbReference type="Proteomes" id="UP001180020"/>
    </source>
</evidence>
<keyword evidence="6" id="KW-0862">Zinc</keyword>
<name>A0AAV9DG97_ACOCL</name>
<dbReference type="CDD" id="cd16539">
    <property type="entry name" value="RING-HC_RNF113A_B"/>
    <property type="match status" value="1"/>
</dbReference>
<evidence type="ECO:0000256" key="10">
    <source>
        <dbReference type="ARBA" id="ARBA00031107"/>
    </source>
</evidence>
<accession>A0AAV9DG97</accession>
<protein>
    <recommendedName>
        <fullName evidence="2">E3 ubiquitin-protein ligase RNF170</fullName>
    </recommendedName>
    <alternativeName>
        <fullName evidence="10">RING finger protein 170</fullName>
    </alternativeName>
    <alternativeName>
        <fullName evidence="9">RING-type E3 ubiquitin transferase RNF170</fullName>
    </alternativeName>
</protein>
<keyword evidence="8 12" id="KW-0472">Membrane</keyword>
<dbReference type="GO" id="GO:0061630">
    <property type="term" value="F:ubiquitin protein ligase activity"/>
    <property type="evidence" value="ECO:0007669"/>
    <property type="project" value="InterPro"/>
</dbReference>
<dbReference type="SMART" id="SM00184">
    <property type="entry name" value="RING"/>
    <property type="match status" value="1"/>
</dbReference>
<dbReference type="InterPro" id="IPR013083">
    <property type="entry name" value="Znf_RING/FYVE/PHD"/>
</dbReference>
<comment type="caution">
    <text evidence="14">The sequence shown here is derived from an EMBL/GenBank/DDBJ whole genome shotgun (WGS) entry which is preliminary data.</text>
</comment>
<dbReference type="SUPFAM" id="SSF57850">
    <property type="entry name" value="RING/U-box"/>
    <property type="match status" value="1"/>
</dbReference>
<dbReference type="PANTHER" id="PTHR22894">
    <property type="entry name" value="RING-TYPE DOMAIN-CONTAINING PROTEIN"/>
    <property type="match status" value="1"/>
</dbReference>
<gene>
    <name evidence="14" type="ORF">QJS10_CPB13g00665</name>
</gene>
<reference evidence="14" key="2">
    <citation type="submission" date="2023-06" db="EMBL/GenBank/DDBJ databases">
        <authorList>
            <person name="Ma L."/>
            <person name="Liu K.-W."/>
            <person name="Li Z."/>
            <person name="Hsiao Y.-Y."/>
            <person name="Qi Y."/>
            <person name="Fu T."/>
            <person name="Tang G."/>
            <person name="Zhang D."/>
            <person name="Sun W.-H."/>
            <person name="Liu D.-K."/>
            <person name="Li Y."/>
            <person name="Chen G.-Z."/>
            <person name="Liu X.-D."/>
            <person name="Liao X.-Y."/>
            <person name="Jiang Y.-T."/>
            <person name="Yu X."/>
            <person name="Hao Y."/>
            <person name="Huang J."/>
            <person name="Zhao X.-W."/>
            <person name="Ke S."/>
            <person name="Chen Y.-Y."/>
            <person name="Wu W.-L."/>
            <person name="Hsu J.-L."/>
            <person name="Lin Y.-F."/>
            <person name="Huang M.-D."/>
            <person name="Li C.-Y."/>
            <person name="Huang L."/>
            <person name="Wang Z.-W."/>
            <person name="Zhao X."/>
            <person name="Zhong W.-Y."/>
            <person name="Peng D.-H."/>
            <person name="Ahmad S."/>
            <person name="Lan S."/>
            <person name="Zhang J.-S."/>
            <person name="Tsai W.-C."/>
            <person name="Van De Peer Y."/>
            <person name="Liu Z.-J."/>
        </authorList>
    </citation>
    <scope>NUCLEOTIDE SEQUENCE</scope>
    <source>
        <strain evidence="14">CP</strain>
        <tissue evidence="14">Leaves</tissue>
    </source>
</reference>
<dbReference type="Proteomes" id="UP001180020">
    <property type="component" value="Unassembled WGS sequence"/>
</dbReference>
<dbReference type="PANTHER" id="PTHR22894:SF5">
    <property type="entry name" value="RING-TYPE DOMAIN-CONTAINING PROTEIN"/>
    <property type="match status" value="1"/>
</dbReference>
<keyword evidence="15" id="KW-1185">Reference proteome</keyword>
<dbReference type="GO" id="GO:0012505">
    <property type="term" value="C:endomembrane system"/>
    <property type="evidence" value="ECO:0007669"/>
    <property type="project" value="UniProtKB-SubCell"/>
</dbReference>
<dbReference type="Gene3D" id="3.30.40.10">
    <property type="entry name" value="Zinc/RING finger domain, C3HC4 (zinc finger)"/>
    <property type="match status" value="1"/>
</dbReference>
<dbReference type="PROSITE" id="PS00518">
    <property type="entry name" value="ZF_RING_1"/>
    <property type="match status" value="1"/>
</dbReference>
<evidence type="ECO:0000259" key="13">
    <source>
        <dbReference type="PROSITE" id="PS50089"/>
    </source>
</evidence>
<evidence type="ECO:0000256" key="11">
    <source>
        <dbReference type="PROSITE-ProRule" id="PRU00175"/>
    </source>
</evidence>
<sequence length="185" mass="20754">MESPPENDVCSVCHDDFSLPCQSNCSHWFCGHCILRVWHHSSALRPCKCPICRRSITLLIPSGSTTQRHGDPEGSQVLENIEKYNRLFGGGSHSLFQRLQDLPFLIRRLLRELIDPQRSLPLVIRARVVFAMVLSAVYVLSPIDILPEAVLGVVGFVDDLLVLLVVFLHLAAIYRSVLVYRHGGS</sequence>
<evidence type="ECO:0000256" key="8">
    <source>
        <dbReference type="ARBA" id="ARBA00023136"/>
    </source>
</evidence>
<evidence type="ECO:0000256" key="5">
    <source>
        <dbReference type="ARBA" id="ARBA00022771"/>
    </source>
</evidence>
<evidence type="ECO:0000256" key="4">
    <source>
        <dbReference type="ARBA" id="ARBA00022723"/>
    </source>
</evidence>
<feature type="domain" description="RING-type" evidence="13">
    <location>
        <begin position="10"/>
        <end position="53"/>
    </location>
</feature>
<evidence type="ECO:0000256" key="12">
    <source>
        <dbReference type="SAM" id="Phobius"/>
    </source>
</evidence>
<evidence type="ECO:0000256" key="1">
    <source>
        <dbReference type="ARBA" id="ARBA00004127"/>
    </source>
</evidence>
<keyword evidence="3 12" id="KW-0812">Transmembrane</keyword>
<evidence type="ECO:0000256" key="6">
    <source>
        <dbReference type="ARBA" id="ARBA00022833"/>
    </source>
</evidence>
<evidence type="ECO:0000256" key="3">
    <source>
        <dbReference type="ARBA" id="ARBA00022692"/>
    </source>
</evidence>
<dbReference type="EMBL" id="JAUJYO010000013">
    <property type="protein sequence ID" value="KAK1299966.1"/>
    <property type="molecule type" value="Genomic_DNA"/>
</dbReference>
<evidence type="ECO:0000256" key="9">
    <source>
        <dbReference type="ARBA" id="ARBA00030110"/>
    </source>
</evidence>
<dbReference type="InterPro" id="IPR010652">
    <property type="entry name" value="DUF1232"/>
</dbReference>
<dbReference type="InterPro" id="IPR038896">
    <property type="entry name" value="RNF170"/>
</dbReference>
<dbReference type="InterPro" id="IPR017907">
    <property type="entry name" value="Znf_RING_CS"/>
</dbReference>
<evidence type="ECO:0000256" key="2">
    <source>
        <dbReference type="ARBA" id="ARBA00014068"/>
    </source>
</evidence>
<keyword evidence="7 12" id="KW-1133">Transmembrane helix</keyword>
<comment type="subcellular location">
    <subcellularLocation>
        <location evidence="1">Endomembrane system</location>
        <topology evidence="1">Multi-pass membrane protein</topology>
    </subcellularLocation>
</comment>
<keyword evidence="5 11" id="KW-0863">Zinc-finger</keyword>
<organism evidence="14 15">
    <name type="scientific">Acorus calamus</name>
    <name type="common">Sweet flag</name>
    <dbReference type="NCBI Taxonomy" id="4465"/>
    <lineage>
        <taxon>Eukaryota</taxon>
        <taxon>Viridiplantae</taxon>
        <taxon>Streptophyta</taxon>
        <taxon>Embryophyta</taxon>
        <taxon>Tracheophyta</taxon>
        <taxon>Spermatophyta</taxon>
        <taxon>Magnoliopsida</taxon>
        <taxon>Liliopsida</taxon>
        <taxon>Acoraceae</taxon>
        <taxon>Acorus</taxon>
    </lineage>
</organism>
<feature type="transmembrane region" description="Helical" evidence="12">
    <location>
        <begin position="122"/>
        <end position="140"/>
    </location>
</feature>
<dbReference type="AlphaFoldDB" id="A0AAV9DG97"/>
<keyword evidence="4" id="KW-0479">Metal-binding</keyword>
<dbReference type="GO" id="GO:0008270">
    <property type="term" value="F:zinc ion binding"/>
    <property type="evidence" value="ECO:0007669"/>
    <property type="project" value="UniProtKB-KW"/>
</dbReference>